<evidence type="ECO:0000256" key="1">
    <source>
        <dbReference type="SAM" id="MobiDB-lite"/>
    </source>
</evidence>
<accession>A0A0B7BSC6</accession>
<reference evidence="3" key="1">
    <citation type="submission" date="2014-12" db="EMBL/GenBank/DDBJ databases">
        <title>Insight into the proteome of Arion vulgaris.</title>
        <authorList>
            <person name="Aradska J."/>
            <person name="Bulat T."/>
            <person name="Smidak R."/>
            <person name="Sarate P."/>
            <person name="Gangsoo J."/>
            <person name="Sialana F."/>
            <person name="Bilban M."/>
            <person name="Lubec G."/>
        </authorList>
    </citation>
    <scope>NUCLEOTIDE SEQUENCE</scope>
    <source>
        <tissue evidence="3">Skin</tissue>
    </source>
</reference>
<protein>
    <recommendedName>
        <fullName evidence="2">C2H2-type domain-containing protein</fullName>
    </recommendedName>
</protein>
<proteinExistence type="predicted"/>
<dbReference type="InterPro" id="IPR003604">
    <property type="entry name" value="Matrin/U1-like-C_Znf_C2H2"/>
</dbReference>
<dbReference type="Pfam" id="PF12874">
    <property type="entry name" value="zf-met"/>
    <property type="match status" value="2"/>
</dbReference>
<dbReference type="Gene3D" id="3.30.160.60">
    <property type="entry name" value="Classic Zinc Finger"/>
    <property type="match status" value="2"/>
</dbReference>
<feature type="domain" description="C2H2-type" evidence="2">
    <location>
        <begin position="267"/>
        <end position="289"/>
    </location>
</feature>
<feature type="compositionally biased region" description="Polar residues" evidence="1">
    <location>
        <begin position="173"/>
        <end position="184"/>
    </location>
</feature>
<dbReference type="SMART" id="SM00451">
    <property type="entry name" value="ZnF_U1"/>
    <property type="match status" value="2"/>
</dbReference>
<dbReference type="PANTHER" id="PTHR46786:SF1">
    <property type="entry name" value="ZINC FINGER MATRIN-TYPE PROTEIN 3"/>
    <property type="match status" value="1"/>
</dbReference>
<dbReference type="PROSITE" id="PS00028">
    <property type="entry name" value="ZINC_FINGER_C2H2_1"/>
    <property type="match status" value="1"/>
</dbReference>
<organism evidence="3">
    <name type="scientific">Arion vulgaris</name>
    <dbReference type="NCBI Taxonomy" id="1028688"/>
    <lineage>
        <taxon>Eukaryota</taxon>
        <taxon>Metazoa</taxon>
        <taxon>Spiralia</taxon>
        <taxon>Lophotrochozoa</taxon>
        <taxon>Mollusca</taxon>
        <taxon>Gastropoda</taxon>
        <taxon>Heterobranchia</taxon>
        <taxon>Euthyneura</taxon>
        <taxon>Panpulmonata</taxon>
        <taxon>Eupulmonata</taxon>
        <taxon>Stylommatophora</taxon>
        <taxon>Helicina</taxon>
        <taxon>Arionoidea</taxon>
        <taxon>Arionidae</taxon>
        <taxon>Arion</taxon>
    </lineage>
</organism>
<evidence type="ECO:0000259" key="2">
    <source>
        <dbReference type="PROSITE" id="PS00028"/>
    </source>
</evidence>
<dbReference type="GO" id="GO:0008270">
    <property type="term" value="F:zinc ion binding"/>
    <property type="evidence" value="ECO:0007669"/>
    <property type="project" value="InterPro"/>
</dbReference>
<dbReference type="InterPro" id="IPR052644">
    <property type="entry name" value="ZMAT3"/>
</dbReference>
<dbReference type="PANTHER" id="PTHR46786">
    <property type="entry name" value="ZINC FINGER MATRIN-TYPE PROTEIN 3"/>
    <property type="match status" value="1"/>
</dbReference>
<dbReference type="AlphaFoldDB" id="A0A0B7BSC6"/>
<dbReference type="EMBL" id="HACG01048175">
    <property type="protein sequence ID" value="CEK95040.1"/>
    <property type="molecule type" value="Transcribed_RNA"/>
</dbReference>
<dbReference type="InterPro" id="IPR036236">
    <property type="entry name" value="Znf_C2H2_sf"/>
</dbReference>
<name>A0A0B7BSC6_9EUPU</name>
<feature type="compositionally biased region" description="Basic and acidic residues" evidence="1">
    <location>
        <begin position="233"/>
        <end position="244"/>
    </location>
</feature>
<dbReference type="InterPro" id="IPR013087">
    <property type="entry name" value="Znf_C2H2_type"/>
</dbReference>
<sequence>SRFGITLQNCNMAEITYDVKYDEELVKHIQELFINKIVPENFLLAVHKHDAKVLTMADIQRLRKRLDSKATTEVNFDLLYTMKNYEGWFEVILSICGDPDIKQEFLVEKFKKLKNQLDATWSQQRQPKKEESVLNFDQISSALNEVLEDDGAAGCAPPASSTPEGQLARRTSKGSLASITSEESLLTEDQAVPDQGWSMRNGTGRCYVCNVNLTSEKLKDSHVNGKNHLKKMRERELNRSSDETHTEIAPVATIEDDKCNMKNENECTICAVTFTSAQHAKQHLEGKPHKKMEAIIRLG</sequence>
<dbReference type="SUPFAM" id="SSF57667">
    <property type="entry name" value="beta-beta-alpha zinc fingers"/>
    <property type="match status" value="2"/>
</dbReference>
<feature type="region of interest" description="Disordered" evidence="1">
    <location>
        <begin position="224"/>
        <end position="244"/>
    </location>
</feature>
<feature type="non-terminal residue" evidence="3">
    <location>
        <position position="1"/>
    </location>
</feature>
<evidence type="ECO:0000313" key="3">
    <source>
        <dbReference type="EMBL" id="CEK95040.1"/>
    </source>
</evidence>
<gene>
    <name evidence="3" type="primary">ORF205064</name>
</gene>
<feature type="region of interest" description="Disordered" evidence="1">
    <location>
        <begin position="150"/>
        <end position="197"/>
    </location>
</feature>
<dbReference type="GO" id="GO:0003676">
    <property type="term" value="F:nucleic acid binding"/>
    <property type="evidence" value="ECO:0007669"/>
    <property type="project" value="InterPro"/>
</dbReference>